<dbReference type="InterPro" id="IPR001537">
    <property type="entry name" value="SpoU_MeTrfase"/>
</dbReference>
<feature type="domain" description="tRNA/rRNA methyltransferase SpoU type" evidence="4">
    <location>
        <begin position="134"/>
        <end position="208"/>
    </location>
</feature>
<dbReference type="InterPro" id="IPR045330">
    <property type="entry name" value="TRM3/TARBP1"/>
</dbReference>
<dbReference type="OrthoDB" id="241340at2759"/>
<dbReference type="Gene3D" id="3.40.1280.10">
    <property type="match status" value="1"/>
</dbReference>
<dbReference type="GO" id="GO:0016423">
    <property type="term" value="F:tRNA (guanine) methyltransferase activity"/>
    <property type="evidence" value="ECO:0007669"/>
    <property type="project" value="TreeGrafter"/>
</dbReference>
<proteinExistence type="predicted"/>
<accession>A0A1Y2HP46</accession>
<gene>
    <name evidence="5" type="ORF">BCR44DRAFT_1513250</name>
</gene>
<dbReference type="SUPFAM" id="SSF75217">
    <property type="entry name" value="alpha/beta knot"/>
    <property type="match status" value="1"/>
</dbReference>
<dbReference type="InterPro" id="IPR029028">
    <property type="entry name" value="Alpha/beta_knot_MTases"/>
</dbReference>
<sequence>MRAVARAKVAGEAREARTIPSRRVSRPRPHRKCQRLTIPGRDCTTLAPALPVQRKINPWAAMLQADVTTSADAQAPADSTSRLAAMQAAIRTLGPRGRLDLVVCASLVELNTNLGGLARTCEIFGLRGLTVARGEPLVDWLRAMKRKHYVIVALEQTAQVFPEKMVLLLGKEKEGVPGELLAEVDMCIEIPQLGVTRSLNVHNAACTICWEYVRRRLVD</sequence>
<protein>
    <submittedName>
        <fullName evidence="5">Alpha/beta knot methyltransferase</fullName>
    </submittedName>
</protein>
<evidence type="ECO:0000313" key="6">
    <source>
        <dbReference type="Proteomes" id="UP000193411"/>
    </source>
</evidence>
<keyword evidence="1 5" id="KW-0489">Methyltransferase</keyword>
<dbReference type="InterPro" id="IPR029026">
    <property type="entry name" value="tRNA_m1G_MTases_N"/>
</dbReference>
<evidence type="ECO:0000256" key="2">
    <source>
        <dbReference type="ARBA" id="ARBA00022679"/>
    </source>
</evidence>
<dbReference type="GO" id="GO:0030488">
    <property type="term" value="P:tRNA methylation"/>
    <property type="evidence" value="ECO:0007669"/>
    <property type="project" value="TreeGrafter"/>
</dbReference>
<evidence type="ECO:0000313" key="5">
    <source>
        <dbReference type="EMBL" id="ORZ35473.1"/>
    </source>
</evidence>
<dbReference type="GO" id="GO:0003723">
    <property type="term" value="F:RNA binding"/>
    <property type="evidence" value="ECO:0007669"/>
    <property type="project" value="InterPro"/>
</dbReference>
<name>A0A1Y2HP46_9FUNG</name>
<dbReference type="STRING" id="765915.A0A1Y2HP46"/>
<dbReference type="Pfam" id="PF00588">
    <property type="entry name" value="SpoU_methylase"/>
    <property type="match status" value="1"/>
</dbReference>
<keyword evidence="2 5" id="KW-0808">Transferase</keyword>
<reference evidence="5 6" key="1">
    <citation type="submission" date="2016-07" db="EMBL/GenBank/DDBJ databases">
        <title>Pervasive Adenine N6-methylation of Active Genes in Fungi.</title>
        <authorList>
            <consortium name="DOE Joint Genome Institute"/>
            <person name="Mondo S.J."/>
            <person name="Dannebaum R.O."/>
            <person name="Kuo R.C."/>
            <person name="Labutti K."/>
            <person name="Haridas S."/>
            <person name="Kuo A."/>
            <person name="Salamov A."/>
            <person name="Ahrendt S.R."/>
            <person name="Lipzen A."/>
            <person name="Sullivan W."/>
            <person name="Andreopoulos W.B."/>
            <person name="Clum A."/>
            <person name="Lindquist E."/>
            <person name="Daum C."/>
            <person name="Ramamoorthy G.K."/>
            <person name="Gryganskyi A."/>
            <person name="Culley D."/>
            <person name="Magnuson J.K."/>
            <person name="James T.Y."/>
            <person name="O'Malley M.A."/>
            <person name="Stajich J.E."/>
            <person name="Spatafora J.W."/>
            <person name="Visel A."/>
            <person name="Grigoriev I.V."/>
        </authorList>
    </citation>
    <scope>NUCLEOTIDE SEQUENCE [LARGE SCALE GENOMIC DNA]</scope>
    <source>
        <strain evidence="5 6">PL171</strain>
    </source>
</reference>
<dbReference type="AlphaFoldDB" id="A0A1Y2HP46"/>
<evidence type="ECO:0000259" key="4">
    <source>
        <dbReference type="Pfam" id="PF00588"/>
    </source>
</evidence>
<dbReference type="PANTHER" id="PTHR12029:SF11">
    <property type="entry name" value="METHYLTRANSFERASE TARBP1-RELATED"/>
    <property type="match status" value="1"/>
</dbReference>
<dbReference type="Proteomes" id="UP000193411">
    <property type="component" value="Unassembled WGS sequence"/>
</dbReference>
<feature type="region of interest" description="Disordered" evidence="3">
    <location>
        <begin position="1"/>
        <end position="28"/>
    </location>
</feature>
<comment type="caution">
    <text evidence="5">The sequence shown here is derived from an EMBL/GenBank/DDBJ whole genome shotgun (WGS) entry which is preliminary data.</text>
</comment>
<evidence type="ECO:0000256" key="1">
    <source>
        <dbReference type="ARBA" id="ARBA00022603"/>
    </source>
</evidence>
<keyword evidence="6" id="KW-1185">Reference proteome</keyword>
<dbReference type="PANTHER" id="PTHR12029">
    <property type="entry name" value="RNA METHYLTRANSFERASE"/>
    <property type="match status" value="1"/>
</dbReference>
<evidence type="ECO:0000256" key="3">
    <source>
        <dbReference type="SAM" id="MobiDB-lite"/>
    </source>
</evidence>
<dbReference type="EMBL" id="MCFL01000022">
    <property type="protein sequence ID" value="ORZ35473.1"/>
    <property type="molecule type" value="Genomic_DNA"/>
</dbReference>
<organism evidence="5 6">
    <name type="scientific">Catenaria anguillulae PL171</name>
    <dbReference type="NCBI Taxonomy" id="765915"/>
    <lineage>
        <taxon>Eukaryota</taxon>
        <taxon>Fungi</taxon>
        <taxon>Fungi incertae sedis</taxon>
        <taxon>Blastocladiomycota</taxon>
        <taxon>Blastocladiomycetes</taxon>
        <taxon>Blastocladiales</taxon>
        <taxon>Catenariaceae</taxon>
        <taxon>Catenaria</taxon>
    </lineage>
</organism>